<name>A0A163ULT4_9FLAO</name>
<reference evidence="1 2" key="1">
    <citation type="submission" date="2016-01" db="EMBL/GenBank/DDBJ databases">
        <title>Whole genome sequencing of Myroides marinus L41.</title>
        <authorList>
            <person name="Hong K.W."/>
        </authorList>
    </citation>
    <scope>NUCLEOTIDE SEQUENCE [LARGE SCALE GENOMIC DNA]</scope>
    <source>
        <strain evidence="1 2">L41</strain>
    </source>
</reference>
<comment type="caution">
    <text evidence="1">The sequence shown here is derived from an EMBL/GenBank/DDBJ whole genome shotgun (WGS) entry which is preliminary data.</text>
</comment>
<proteinExistence type="predicted"/>
<protein>
    <submittedName>
        <fullName evidence="1">Uncharacterized protein</fullName>
    </submittedName>
</protein>
<dbReference type="EMBL" id="LQNU01000108">
    <property type="protein sequence ID" value="KZE73506.1"/>
    <property type="molecule type" value="Genomic_DNA"/>
</dbReference>
<evidence type="ECO:0000313" key="1">
    <source>
        <dbReference type="EMBL" id="KZE73506.1"/>
    </source>
</evidence>
<accession>A0A163ULT4</accession>
<sequence length="67" mass="7709">MVKAIYIKYKLRVSDNKYAVAGLPKKLKFINKGLKSSASFIVFKKSRQEVSSKDNKAYYKTFKLEIG</sequence>
<dbReference type="AlphaFoldDB" id="A0A163ULT4"/>
<keyword evidence="2" id="KW-1185">Reference proteome</keyword>
<organism evidence="1 2">
    <name type="scientific">Myroides marinus</name>
    <dbReference type="NCBI Taxonomy" id="703342"/>
    <lineage>
        <taxon>Bacteria</taxon>
        <taxon>Pseudomonadati</taxon>
        <taxon>Bacteroidota</taxon>
        <taxon>Flavobacteriia</taxon>
        <taxon>Flavobacteriales</taxon>
        <taxon>Flavobacteriaceae</taxon>
        <taxon>Myroides</taxon>
    </lineage>
</organism>
<dbReference type="Proteomes" id="UP000076630">
    <property type="component" value="Unassembled WGS sequence"/>
</dbReference>
<evidence type="ECO:0000313" key="2">
    <source>
        <dbReference type="Proteomes" id="UP000076630"/>
    </source>
</evidence>
<gene>
    <name evidence="1" type="ORF">AV926_18265</name>
</gene>